<dbReference type="FunFam" id="1.20.272.10:FF:000003">
    <property type="entry name" value="DNA polymerase III subunit gamma/tau"/>
    <property type="match status" value="1"/>
</dbReference>
<dbReference type="InterPro" id="IPR003593">
    <property type="entry name" value="AAA+_ATPase"/>
</dbReference>
<comment type="function">
    <text evidence="11">DNA polymerase III is a complex, multichain enzyme responsible for most of the replicative synthesis in bacteria. This DNA polymerase also exhibits 3' to 5' exonuclease activity.</text>
</comment>
<dbReference type="GO" id="GO:0005524">
    <property type="term" value="F:ATP binding"/>
    <property type="evidence" value="ECO:0007669"/>
    <property type="project" value="UniProtKB-KW"/>
</dbReference>
<evidence type="ECO:0000256" key="12">
    <source>
        <dbReference type="SAM" id="MobiDB-lite"/>
    </source>
</evidence>
<organism evidence="14 15">
    <name type="scientific">Thioflexithrix psekupsensis</name>
    <dbReference type="NCBI Taxonomy" id="1570016"/>
    <lineage>
        <taxon>Bacteria</taxon>
        <taxon>Pseudomonadati</taxon>
        <taxon>Pseudomonadota</taxon>
        <taxon>Gammaproteobacteria</taxon>
        <taxon>Thiotrichales</taxon>
        <taxon>Thioflexithrix</taxon>
    </lineage>
</organism>
<evidence type="ECO:0000256" key="7">
    <source>
        <dbReference type="ARBA" id="ARBA00022833"/>
    </source>
</evidence>
<dbReference type="PANTHER" id="PTHR11669:SF0">
    <property type="entry name" value="PROTEIN STICHEL-LIKE 2"/>
    <property type="match status" value="1"/>
</dbReference>
<dbReference type="InterPro" id="IPR012763">
    <property type="entry name" value="DNA_pol_III_sug/sutau_N"/>
</dbReference>
<evidence type="ECO:0000256" key="11">
    <source>
        <dbReference type="RuleBase" id="RU364063"/>
    </source>
</evidence>
<feature type="compositionally biased region" description="Low complexity" evidence="12">
    <location>
        <begin position="424"/>
        <end position="438"/>
    </location>
</feature>
<dbReference type="InterPro" id="IPR050238">
    <property type="entry name" value="DNA_Rep/Repair_Clamp_Loader"/>
</dbReference>
<dbReference type="Pfam" id="PF12170">
    <property type="entry name" value="DNA_pol3_tau_5"/>
    <property type="match status" value="1"/>
</dbReference>
<dbReference type="GO" id="GO:0003887">
    <property type="term" value="F:DNA-directed DNA polymerase activity"/>
    <property type="evidence" value="ECO:0007669"/>
    <property type="project" value="UniProtKB-KW"/>
</dbReference>
<comment type="subunit">
    <text evidence="11">DNA polymerase III contains a core (composed of alpha, epsilon and theta chains) that associates with a tau subunit. This core dimerizes to form the POLIII' complex. PolIII' associates with the gamma complex (composed of gamma, delta, delta', psi and chi chains) and with the beta chain to form the complete DNA polymerase III complex.</text>
</comment>
<keyword evidence="2 11" id="KW-0808">Transferase</keyword>
<dbReference type="NCBIfam" id="NF005942">
    <property type="entry name" value="PRK07994.1"/>
    <property type="match status" value="1"/>
</dbReference>
<keyword evidence="8 11" id="KW-0067">ATP-binding</keyword>
<dbReference type="NCBIfam" id="NF004046">
    <property type="entry name" value="PRK05563.1"/>
    <property type="match status" value="1"/>
</dbReference>
<gene>
    <name evidence="11" type="primary">dnaX</name>
    <name evidence="14" type="ORF">TPSD3_09565</name>
</gene>
<dbReference type="Pfam" id="PF22608">
    <property type="entry name" value="DNAX_ATPase_lid"/>
    <property type="match status" value="1"/>
</dbReference>
<dbReference type="InterPro" id="IPR038249">
    <property type="entry name" value="PolIII_tau_V_sf"/>
</dbReference>
<dbReference type="GO" id="GO:0003677">
    <property type="term" value="F:DNA binding"/>
    <property type="evidence" value="ECO:0007669"/>
    <property type="project" value="InterPro"/>
</dbReference>
<keyword evidence="3 11" id="KW-0548">Nucleotidyltransferase</keyword>
<dbReference type="Pfam" id="PF13177">
    <property type="entry name" value="DNA_pol3_delta2"/>
    <property type="match status" value="1"/>
</dbReference>
<dbReference type="FunFam" id="1.10.8.60:FF:000013">
    <property type="entry name" value="DNA polymerase III subunit gamma/tau"/>
    <property type="match status" value="1"/>
</dbReference>
<dbReference type="NCBIfam" id="TIGR02397">
    <property type="entry name" value="dnaX_nterm"/>
    <property type="match status" value="1"/>
</dbReference>
<dbReference type="CDD" id="cd00009">
    <property type="entry name" value="AAA"/>
    <property type="match status" value="1"/>
</dbReference>
<feature type="domain" description="AAA+ ATPase" evidence="13">
    <location>
        <begin position="37"/>
        <end position="182"/>
    </location>
</feature>
<evidence type="ECO:0000313" key="14">
    <source>
        <dbReference type="EMBL" id="OUD14530.1"/>
    </source>
</evidence>
<dbReference type="GO" id="GO:0009360">
    <property type="term" value="C:DNA polymerase III complex"/>
    <property type="evidence" value="ECO:0007669"/>
    <property type="project" value="InterPro"/>
</dbReference>
<dbReference type="GO" id="GO:0006261">
    <property type="term" value="P:DNA-templated DNA replication"/>
    <property type="evidence" value="ECO:0007669"/>
    <property type="project" value="TreeGrafter"/>
</dbReference>
<comment type="caution">
    <text evidence="14">The sequence shown here is derived from an EMBL/GenBank/DDBJ whole genome shotgun (WGS) entry which is preliminary data.</text>
</comment>
<comment type="similarity">
    <text evidence="1 11">Belongs to the DnaX/STICHEL family.</text>
</comment>
<dbReference type="AlphaFoldDB" id="A0A251X9B2"/>
<keyword evidence="15" id="KW-1185">Reference proteome</keyword>
<keyword evidence="7" id="KW-0862">Zinc</keyword>
<dbReference type="EC" id="2.7.7.7" evidence="11"/>
<comment type="catalytic activity">
    <reaction evidence="10 11">
        <text>DNA(n) + a 2'-deoxyribonucleoside 5'-triphosphate = DNA(n+1) + diphosphate</text>
        <dbReference type="Rhea" id="RHEA:22508"/>
        <dbReference type="Rhea" id="RHEA-COMP:17339"/>
        <dbReference type="Rhea" id="RHEA-COMP:17340"/>
        <dbReference type="ChEBI" id="CHEBI:33019"/>
        <dbReference type="ChEBI" id="CHEBI:61560"/>
        <dbReference type="ChEBI" id="CHEBI:173112"/>
        <dbReference type="EC" id="2.7.7.7"/>
    </reaction>
</comment>
<evidence type="ECO:0000256" key="4">
    <source>
        <dbReference type="ARBA" id="ARBA00022705"/>
    </source>
</evidence>
<evidence type="ECO:0000256" key="6">
    <source>
        <dbReference type="ARBA" id="ARBA00022741"/>
    </source>
</evidence>
<dbReference type="RefSeq" id="WP_086488311.1">
    <property type="nucleotide sequence ID" value="NZ_MSLT01000012.1"/>
</dbReference>
<dbReference type="PANTHER" id="PTHR11669">
    <property type="entry name" value="REPLICATION FACTOR C / DNA POLYMERASE III GAMMA-TAU SUBUNIT"/>
    <property type="match status" value="1"/>
</dbReference>
<dbReference type="SMART" id="SM00382">
    <property type="entry name" value="AAA"/>
    <property type="match status" value="1"/>
</dbReference>
<keyword evidence="6 11" id="KW-0547">Nucleotide-binding</keyword>
<dbReference type="InterPro" id="IPR021029">
    <property type="entry name" value="DNA_pol_III_tau_dom-5"/>
</dbReference>
<evidence type="ECO:0000256" key="5">
    <source>
        <dbReference type="ARBA" id="ARBA00022723"/>
    </source>
</evidence>
<dbReference type="SUPFAM" id="SSF52540">
    <property type="entry name" value="P-loop containing nucleoside triphosphate hydrolases"/>
    <property type="match status" value="1"/>
</dbReference>
<dbReference type="FunFam" id="3.40.50.300:FF:000014">
    <property type="entry name" value="DNA polymerase III subunit gamma/tau"/>
    <property type="match status" value="1"/>
</dbReference>
<evidence type="ECO:0000256" key="3">
    <source>
        <dbReference type="ARBA" id="ARBA00022695"/>
    </source>
</evidence>
<dbReference type="Pfam" id="PF12169">
    <property type="entry name" value="DNA_pol3_gamma3"/>
    <property type="match status" value="1"/>
</dbReference>
<dbReference type="EMBL" id="MSLT01000012">
    <property type="protein sequence ID" value="OUD14530.1"/>
    <property type="molecule type" value="Genomic_DNA"/>
</dbReference>
<name>A0A251X9B2_9GAMM</name>
<dbReference type="Gene3D" id="3.30.300.150">
    <property type="entry name" value="DNA polymerase III, tau subunit, domain V"/>
    <property type="match status" value="1"/>
</dbReference>
<dbReference type="InterPro" id="IPR027417">
    <property type="entry name" value="P-loop_NTPase"/>
</dbReference>
<evidence type="ECO:0000256" key="10">
    <source>
        <dbReference type="ARBA" id="ARBA00049244"/>
    </source>
</evidence>
<dbReference type="Proteomes" id="UP000194798">
    <property type="component" value="Unassembled WGS sequence"/>
</dbReference>
<reference evidence="14 15" key="1">
    <citation type="submission" date="2016-12" db="EMBL/GenBank/DDBJ databases">
        <title>Thioflexothrix psekupsii D3 genome sequencing and assembly.</title>
        <authorList>
            <person name="Fomenkov A."/>
            <person name="Vincze T."/>
            <person name="Grabovich M."/>
            <person name="Anton B.P."/>
            <person name="Dubinina G."/>
            <person name="Orlova M."/>
            <person name="Belousova E."/>
            <person name="Roberts R.J."/>
        </authorList>
    </citation>
    <scope>NUCLEOTIDE SEQUENCE [LARGE SCALE GENOMIC DNA]</scope>
    <source>
        <strain evidence="14">D3</strain>
    </source>
</reference>
<keyword evidence="9 11" id="KW-0239">DNA-directed DNA polymerase</keyword>
<dbReference type="SUPFAM" id="SSF48019">
    <property type="entry name" value="post-AAA+ oligomerization domain-like"/>
    <property type="match status" value="1"/>
</dbReference>
<evidence type="ECO:0000256" key="2">
    <source>
        <dbReference type="ARBA" id="ARBA00022679"/>
    </source>
</evidence>
<dbReference type="Gene3D" id="1.20.272.10">
    <property type="match status" value="1"/>
</dbReference>
<sequence>MAYQVLARKWRPRTFAEMVGQTHVLRALMNALSTDRLHHAYLFTGTRGVGKTTIARIFAKSLNCETHGVSDHPCGHCRTCTEIDGGRFVDLIEVDAASRTGVDDTRELLDNVQYAPTRGRYKVYLIDEVHMLTRQSFNALLKTLEEPPPHIKFLLATTDPQKLLPTVLSRCLQFNLKRLPLELIHSHLSHILETEQIAFEPASLHFLARAADGSMRDALSLLDQAIAYGAGQLTVADVSAMLGTLEQGVVYHLLRSLMANDAVALLNNVKQLAESNPDFNQVLADLLSILQKIALAQVLPDSLNSELPEEQMIAELAQQISPEDVQLFYQIGLTGRRDLPYAPEQRGGFEMLLLRMLAFRPVNAAFSAPETAKPTPSRTMADAPRPVAATTVTHVPPTAAAVPEKKTIVKTPPVSSPVSPAPITPTNTPNNTPAHSPAKNQVLTLNNPEDWLHLVKQLPLGGAVRQLALNCALTQVSGHTLHLQLAKDSEMLGVGGRVSELEKIILNYCGQPYHIEIHITQQLNTVTVAELQHREQNEYEQQLKVQIQSDPFVQSLQQRFGAKIMRIQANKNGENS</sequence>
<evidence type="ECO:0000256" key="9">
    <source>
        <dbReference type="ARBA" id="ARBA00022932"/>
    </source>
</evidence>
<dbReference type="OrthoDB" id="9810148at2"/>
<keyword evidence="5" id="KW-0479">Metal-binding</keyword>
<protein>
    <recommendedName>
        <fullName evidence="11">DNA polymerase III subunit gamma/tau</fullName>
        <ecNumber evidence="11">2.7.7.7</ecNumber>
    </recommendedName>
</protein>
<dbReference type="Gene3D" id="3.40.50.300">
    <property type="entry name" value="P-loop containing nucleotide triphosphate hydrolases"/>
    <property type="match status" value="1"/>
</dbReference>
<dbReference type="Gene3D" id="1.10.8.60">
    <property type="match status" value="1"/>
</dbReference>
<dbReference type="GO" id="GO:0046872">
    <property type="term" value="F:metal ion binding"/>
    <property type="evidence" value="ECO:0007669"/>
    <property type="project" value="UniProtKB-KW"/>
</dbReference>
<evidence type="ECO:0000313" key="15">
    <source>
        <dbReference type="Proteomes" id="UP000194798"/>
    </source>
</evidence>
<proteinExistence type="inferred from homology"/>
<evidence type="ECO:0000256" key="1">
    <source>
        <dbReference type="ARBA" id="ARBA00006360"/>
    </source>
</evidence>
<feature type="region of interest" description="Disordered" evidence="12">
    <location>
        <begin position="410"/>
        <end position="439"/>
    </location>
</feature>
<dbReference type="InterPro" id="IPR008921">
    <property type="entry name" value="DNA_pol3_clamp-load_cplx_C"/>
</dbReference>
<accession>A0A251X9B2</accession>
<dbReference type="InterPro" id="IPR045085">
    <property type="entry name" value="HLD_clamp_pol_III_gamma_tau"/>
</dbReference>
<keyword evidence="4 11" id="KW-0235">DNA replication</keyword>
<evidence type="ECO:0000259" key="13">
    <source>
        <dbReference type="SMART" id="SM00382"/>
    </source>
</evidence>
<dbReference type="InterPro" id="IPR022754">
    <property type="entry name" value="DNA_pol_III_gamma-3"/>
</dbReference>
<evidence type="ECO:0000256" key="8">
    <source>
        <dbReference type="ARBA" id="ARBA00022840"/>
    </source>
</evidence>
<dbReference type="CDD" id="cd18137">
    <property type="entry name" value="HLD_clamp_pol_III_gamma_tau"/>
    <property type="match status" value="1"/>
</dbReference>